<name>A0ABS2FE72_9CLOT</name>
<comment type="caution">
    <text evidence="4">The sequence shown here is derived from an EMBL/GenBank/DDBJ whole genome shotgun (WGS) entry which is preliminary data.</text>
</comment>
<dbReference type="InterPro" id="IPR022518">
    <property type="entry name" value="Aspartate_4-decarboxylase"/>
</dbReference>
<dbReference type="CDD" id="cd00609">
    <property type="entry name" value="AAT_like"/>
    <property type="match status" value="1"/>
</dbReference>
<dbReference type="InterPro" id="IPR015421">
    <property type="entry name" value="PyrdxlP-dep_Trfase_major"/>
</dbReference>
<dbReference type="PANTHER" id="PTHR43795">
    <property type="entry name" value="BIFUNCTIONAL ASPARTATE AMINOTRANSFERASE AND GLUTAMATE/ASPARTATE-PREPHENATE AMINOTRANSFERASE-RELATED"/>
    <property type="match status" value="1"/>
</dbReference>
<evidence type="ECO:0000259" key="3">
    <source>
        <dbReference type="Pfam" id="PF00155"/>
    </source>
</evidence>
<organism evidence="4 5">
    <name type="scientific">Clostridium saudiense</name>
    <dbReference type="NCBI Taxonomy" id="1414720"/>
    <lineage>
        <taxon>Bacteria</taxon>
        <taxon>Bacillati</taxon>
        <taxon>Bacillota</taxon>
        <taxon>Clostridia</taxon>
        <taxon>Eubacteriales</taxon>
        <taxon>Clostridiaceae</taxon>
        <taxon>Clostridium</taxon>
    </lineage>
</organism>
<keyword evidence="2" id="KW-0032">Aminotransferase</keyword>
<proteinExistence type="inferred from homology"/>
<evidence type="ECO:0000313" key="4">
    <source>
        <dbReference type="EMBL" id="MBM6818850.1"/>
    </source>
</evidence>
<dbReference type="SUPFAM" id="SSF53383">
    <property type="entry name" value="PLP-dependent transferases"/>
    <property type="match status" value="1"/>
</dbReference>
<protein>
    <recommendedName>
        <fullName evidence="2">Aminotransferase</fullName>
        <ecNumber evidence="2">2.6.1.-</ecNumber>
    </recommendedName>
</protein>
<dbReference type="EMBL" id="JACJLL010000025">
    <property type="protein sequence ID" value="MBM6818850.1"/>
    <property type="molecule type" value="Genomic_DNA"/>
</dbReference>
<keyword evidence="4" id="KW-0456">Lyase</keyword>
<dbReference type="EC" id="2.6.1.-" evidence="2"/>
<evidence type="ECO:0000256" key="2">
    <source>
        <dbReference type="RuleBase" id="RU000481"/>
    </source>
</evidence>
<accession>A0ABS2FE72</accession>
<dbReference type="Gene3D" id="1.10.20.110">
    <property type="match status" value="1"/>
</dbReference>
<dbReference type="NCBIfam" id="TIGR03801">
    <property type="entry name" value="asp_4_decarbox"/>
    <property type="match status" value="1"/>
</dbReference>
<evidence type="ECO:0000313" key="5">
    <source>
        <dbReference type="Proteomes" id="UP000767334"/>
    </source>
</evidence>
<keyword evidence="5" id="KW-1185">Reference proteome</keyword>
<dbReference type="Pfam" id="PF00155">
    <property type="entry name" value="Aminotran_1_2"/>
    <property type="match status" value="1"/>
</dbReference>
<dbReference type="GO" id="GO:0047688">
    <property type="term" value="F:aspartate 4-decarboxylase activity"/>
    <property type="evidence" value="ECO:0007669"/>
    <property type="project" value="UniProtKB-EC"/>
</dbReference>
<keyword evidence="2" id="KW-0808">Transferase</keyword>
<evidence type="ECO:0000256" key="1">
    <source>
        <dbReference type="ARBA" id="ARBA00022898"/>
    </source>
</evidence>
<dbReference type="PANTHER" id="PTHR43795:SF2">
    <property type="entry name" value="BIFUNCTIONAL ASPARTATE AMINOTRANSFERASE AND GLUTAMATE_ASPARTATE-PREPHENATE AMINOTRANSFERASE"/>
    <property type="match status" value="1"/>
</dbReference>
<dbReference type="InterPro" id="IPR004839">
    <property type="entry name" value="Aminotransferase_I/II_large"/>
</dbReference>
<comment type="similarity">
    <text evidence="2">Belongs to the class-I pyridoxal-phosphate-dependent aminotransferase family.</text>
</comment>
<comment type="cofactor">
    <cofactor evidence="2">
        <name>pyridoxal 5'-phosphate</name>
        <dbReference type="ChEBI" id="CHEBI:597326"/>
    </cofactor>
</comment>
<reference evidence="4 5" key="1">
    <citation type="journal article" date="2021" name="Sci. Rep.">
        <title>The distribution of antibiotic resistance genes in chicken gut microbiota commensals.</title>
        <authorList>
            <person name="Juricova H."/>
            <person name="Matiasovicova J."/>
            <person name="Kubasova T."/>
            <person name="Cejkova D."/>
            <person name="Rychlik I."/>
        </authorList>
    </citation>
    <scope>NUCLEOTIDE SEQUENCE [LARGE SCALE GENOMIC DNA]</scope>
    <source>
        <strain evidence="4 5">An435</strain>
    </source>
</reference>
<keyword evidence="1" id="KW-0663">Pyridoxal phosphate</keyword>
<gene>
    <name evidence="4" type="primary">aspD</name>
    <name evidence="4" type="ORF">H6A19_05795</name>
</gene>
<dbReference type="InterPro" id="IPR015424">
    <property type="entry name" value="PyrdxlP-dep_Trfase"/>
</dbReference>
<dbReference type="Proteomes" id="UP000767334">
    <property type="component" value="Unassembled WGS sequence"/>
</dbReference>
<dbReference type="PROSITE" id="PS00105">
    <property type="entry name" value="AA_TRANSFER_CLASS_1"/>
    <property type="match status" value="1"/>
</dbReference>
<dbReference type="Gene3D" id="3.40.640.10">
    <property type="entry name" value="Type I PLP-dependent aspartate aminotransferase-like (Major domain)"/>
    <property type="match status" value="1"/>
</dbReference>
<dbReference type="InterPro" id="IPR004838">
    <property type="entry name" value="NHTrfase_class1_PyrdxlP-BS"/>
</dbReference>
<dbReference type="InterPro" id="IPR050478">
    <property type="entry name" value="Ethylene_sulfur-biosynth"/>
</dbReference>
<sequence>MQETLQYFTPHERRHSILNTELTKENLQKIYGKVSPFEFKDKLLQLATINNNTILDAGRGNPNWTAATPRQAFFTFGQFAILETQRSLNIGDLAGMVQKEGISKRLLEYINANPSLPGIDLIREIYNYGINELGFDEDEWIFELADGIIGDNYPVPDRMLVHIEKIVNKYLLRELCGNTQFEDDFDVFGVEGGTAAMCYIFDSLEKNHLLNKGDKVALMTPIFTPYLEIPHLPHYNFNVINIHANEVDENGIPTYQYSEDDLNKLKDTSIKAVFIVNPNNPASIALNDKCRETLKDIVNNYNPNLMVITDDVYCTFVNNFRSVLSDLPYNTIGVYSLSKYFGVTGWRLGTIILNKDNIYNKLISEMSEIHKVNLNTRYCHLSCNPEKISFIDRIVADSRQVALNHTAGLSTPQQVQMAFFCAFALIDSNDNYKNLTKSICQKRKQLLCQGLNVKIFNDPHYASYYTEINILDWARVEYGIEASKYIEKNYTPFDILYNLAKNYSTVLLNGDGFASSRWGLRVSLANLNDEAYLKIGQTLREIFDNIIKEFKANHKLEISC</sequence>
<dbReference type="InterPro" id="IPR015422">
    <property type="entry name" value="PyrdxlP-dep_Trfase_small"/>
</dbReference>
<dbReference type="Gene3D" id="3.90.1150.10">
    <property type="entry name" value="Aspartate Aminotransferase, domain 1"/>
    <property type="match status" value="1"/>
</dbReference>
<feature type="domain" description="Aminotransferase class I/classII large" evidence="3">
    <location>
        <begin position="206"/>
        <end position="529"/>
    </location>
</feature>
<dbReference type="NCBIfam" id="NF006755">
    <property type="entry name" value="PRK09275.1"/>
    <property type="match status" value="1"/>
</dbReference>